<reference evidence="2 3" key="1">
    <citation type="submission" date="2013-05" db="EMBL/GenBank/DDBJ databases">
        <title>Draft genome of the parasitic nematode Anyclostoma ceylanicum.</title>
        <authorList>
            <person name="Mitreva M."/>
        </authorList>
    </citation>
    <scope>NUCLEOTIDE SEQUENCE [LARGE SCALE GENOMIC DNA]</scope>
</reference>
<keyword evidence="1" id="KW-1133">Transmembrane helix</keyword>
<organism evidence="2 3">
    <name type="scientific">Ancylostoma ceylanicum</name>
    <dbReference type="NCBI Taxonomy" id="53326"/>
    <lineage>
        <taxon>Eukaryota</taxon>
        <taxon>Metazoa</taxon>
        <taxon>Ecdysozoa</taxon>
        <taxon>Nematoda</taxon>
        <taxon>Chromadorea</taxon>
        <taxon>Rhabditida</taxon>
        <taxon>Rhabditina</taxon>
        <taxon>Rhabditomorpha</taxon>
        <taxon>Strongyloidea</taxon>
        <taxon>Ancylostomatidae</taxon>
        <taxon>Ancylostomatinae</taxon>
        <taxon>Ancylostoma</taxon>
    </lineage>
</organism>
<keyword evidence="1" id="KW-0472">Membrane</keyword>
<evidence type="ECO:0000256" key="1">
    <source>
        <dbReference type="SAM" id="Phobius"/>
    </source>
</evidence>
<keyword evidence="1" id="KW-0812">Transmembrane</keyword>
<dbReference type="Proteomes" id="UP000054495">
    <property type="component" value="Unassembled WGS sequence"/>
</dbReference>
<evidence type="ECO:0000313" key="2">
    <source>
        <dbReference type="EMBL" id="EPB73424.1"/>
    </source>
</evidence>
<name>A0A0D6LNK4_9BILA</name>
<feature type="transmembrane region" description="Helical" evidence="1">
    <location>
        <begin position="32"/>
        <end position="54"/>
    </location>
</feature>
<protein>
    <recommendedName>
        <fullName evidence="4">Ankyrin repeat protein</fullName>
    </recommendedName>
</protein>
<evidence type="ECO:0008006" key="4">
    <source>
        <dbReference type="Google" id="ProtNLM"/>
    </source>
</evidence>
<dbReference type="EMBL" id="KE124989">
    <property type="protein sequence ID" value="EPB73424.1"/>
    <property type="molecule type" value="Genomic_DNA"/>
</dbReference>
<proteinExistence type="predicted"/>
<keyword evidence="3" id="KW-1185">Reference proteome</keyword>
<evidence type="ECO:0000313" key="3">
    <source>
        <dbReference type="Proteomes" id="UP000054495"/>
    </source>
</evidence>
<dbReference type="AlphaFoldDB" id="A0A0D6LNK4"/>
<accession>A0A0D6LNK4</accession>
<gene>
    <name evidence="2" type="ORF">ANCCEY_07495</name>
</gene>
<sequence>MSSLDCRQCWISSATSFAPIARFFTVTCFSQYSCILEISLLIWLPLTALVLFGFPEMTASDLETYPLHKAAFFNDVQSISQLIKAG</sequence>